<accession>A0A1M4SJU2</accession>
<dbReference type="STRING" id="1121025.SAMN02745249_00209"/>
<dbReference type="RefSeq" id="WP_073294868.1">
    <property type="nucleotide sequence ID" value="NZ_FQUF01000003.1"/>
</dbReference>
<feature type="transmembrane region" description="Helical" evidence="6">
    <location>
        <begin position="419"/>
        <end position="440"/>
    </location>
</feature>
<keyword evidence="8" id="KW-1185">Reference proteome</keyword>
<evidence type="ECO:0000256" key="3">
    <source>
        <dbReference type="ARBA" id="ARBA00022692"/>
    </source>
</evidence>
<feature type="transmembrane region" description="Helical" evidence="6">
    <location>
        <begin position="355"/>
        <end position="372"/>
    </location>
</feature>
<evidence type="ECO:0000313" key="8">
    <source>
        <dbReference type="Proteomes" id="UP000184128"/>
    </source>
</evidence>
<evidence type="ECO:0000256" key="1">
    <source>
        <dbReference type="ARBA" id="ARBA00004651"/>
    </source>
</evidence>
<feature type="transmembrane region" description="Helical" evidence="6">
    <location>
        <begin position="393"/>
        <end position="413"/>
    </location>
</feature>
<dbReference type="PANTHER" id="PTHR43652:SF6">
    <property type="entry name" value="ARGININE REPRESSOR"/>
    <property type="match status" value="1"/>
</dbReference>
<organism evidence="7 8">
    <name type="scientific">Atopostipes suicloacalis DSM 15692</name>
    <dbReference type="NCBI Taxonomy" id="1121025"/>
    <lineage>
        <taxon>Bacteria</taxon>
        <taxon>Bacillati</taxon>
        <taxon>Bacillota</taxon>
        <taxon>Bacilli</taxon>
        <taxon>Lactobacillales</taxon>
        <taxon>Carnobacteriaceae</taxon>
        <taxon>Atopostipes</taxon>
    </lineage>
</organism>
<evidence type="ECO:0000256" key="2">
    <source>
        <dbReference type="ARBA" id="ARBA00022475"/>
    </source>
</evidence>
<dbReference type="EMBL" id="FQUF01000003">
    <property type="protein sequence ID" value="SHE32534.1"/>
    <property type="molecule type" value="Genomic_DNA"/>
</dbReference>
<feature type="transmembrane region" description="Helical" evidence="6">
    <location>
        <begin position="115"/>
        <end position="134"/>
    </location>
</feature>
<dbReference type="Proteomes" id="UP000184128">
    <property type="component" value="Unassembled WGS sequence"/>
</dbReference>
<feature type="transmembrane region" description="Helical" evidence="6">
    <location>
        <begin position="194"/>
        <end position="217"/>
    </location>
</feature>
<feature type="transmembrane region" description="Helical" evidence="6">
    <location>
        <begin position="316"/>
        <end position="335"/>
    </location>
</feature>
<feature type="transmembrane region" description="Helical" evidence="6">
    <location>
        <begin position="447"/>
        <end position="466"/>
    </location>
</feature>
<proteinExistence type="predicted"/>
<evidence type="ECO:0000256" key="4">
    <source>
        <dbReference type="ARBA" id="ARBA00022989"/>
    </source>
</evidence>
<dbReference type="InterPro" id="IPR018385">
    <property type="entry name" value="C4_dicarb_anaerob_car-like"/>
</dbReference>
<sequence length="512" mass="54124">MMKKFKMPTAYTIVTIALILTAALSYFIPQSVVNPETGEIVFDAIFSGEGEILQGQGLQPFGLWDIVLAPIQGFQTAADVGIGILMAGGFLAVLNHTGALEAGIGALLTKFKGGVLIAVMTLAFAVLGTSFGFWEEIVAFVVVIVPTFVLAGYDVMVGLGVLFIGASVGNMSSLVNPFATGAAVSAIGNPELSIGSGIILRFVIFGVLYVVGTAYLIRYANRVKKDQTKSVVHGSDGIDNLVDEESSLPEFTGRRKASVTVFMVIILLMIVGFIPWEELLGQRGADIVNAPIYGLAKIPILGTILGASHISPFGTWYFDEFAFLFFAGSLILLFINKMKETEFIDVFTDGVKDLLGVVLILAISRGIAIIMGDASEGMSITFIYWISNALSNVPIWIFGVIAMGAYVLIGIFLQSTSGVAGITMPILGAVASALFIGSSLGSAGGQIILISAFVAGVNFVSSIYPTATLMGSIELVNVPYDRYLKFMVPIMVTLLAISGIIIGIAPYLGLVQ</sequence>
<dbReference type="GO" id="GO:0005886">
    <property type="term" value="C:plasma membrane"/>
    <property type="evidence" value="ECO:0007669"/>
    <property type="project" value="UniProtKB-SubCell"/>
</dbReference>
<evidence type="ECO:0000313" key="7">
    <source>
        <dbReference type="EMBL" id="SHE32534.1"/>
    </source>
</evidence>
<feature type="transmembrane region" description="Helical" evidence="6">
    <location>
        <begin position="140"/>
        <end position="164"/>
    </location>
</feature>
<name>A0A1M4SJU2_9LACT</name>
<keyword evidence="5 6" id="KW-0472">Membrane</keyword>
<gene>
    <name evidence="7" type="ORF">SAMN02745249_00209</name>
</gene>
<evidence type="ECO:0000256" key="6">
    <source>
        <dbReference type="SAM" id="Phobius"/>
    </source>
</evidence>
<dbReference type="PANTHER" id="PTHR43652">
    <property type="entry name" value="BASIC AMINO ACID ANTIPORTER YFCC-RELATED"/>
    <property type="match status" value="1"/>
</dbReference>
<keyword evidence="3 6" id="KW-0812">Transmembrane</keyword>
<feature type="transmembrane region" description="Helical" evidence="6">
    <location>
        <begin position="257"/>
        <end position="276"/>
    </location>
</feature>
<dbReference type="AlphaFoldDB" id="A0A1M4SJU2"/>
<protein>
    <submittedName>
        <fullName evidence="7">Uncharacterized membrane protein YfcC, ion transporter superfamily</fullName>
    </submittedName>
</protein>
<feature type="transmembrane region" description="Helical" evidence="6">
    <location>
        <begin position="288"/>
        <end position="307"/>
    </location>
</feature>
<feature type="transmembrane region" description="Helical" evidence="6">
    <location>
        <begin position="73"/>
        <end position="94"/>
    </location>
</feature>
<comment type="subcellular location">
    <subcellularLocation>
        <location evidence="1">Cell membrane</location>
        <topology evidence="1">Multi-pass membrane protein</topology>
    </subcellularLocation>
</comment>
<evidence type="ECO:0000256" key="5">
    <source>
        <dbReference type="ARBA" id="ARBA00023136"/>
    </source>
</evidence>
<feature type="transmembrane region" description="Helical" evidence="6">
    <location>
        <begin position="171"/>
        <end position="188"/>
    </location>
</feature>
<reference evidence="7 8" key="1">
    <citation type="submission" date="2016-11" db="EMBL/GenBank/DDBJ databases">
        <authorList>
            <person name="Jaros S."/>
            <person name="Januszkiewicz K."/>
            <person name="Wedrychowicz H."/>
        </authorList>
    </citation>
    <scope>NUCLEOTIDE SEQUENCE [LARGE SCALE GENOMIC DNA]</scope>
    <source>
        <strain evidence="7 8">DSM 15692</strain>
    </source>
</reference>
<dbReference type="InterPro" id="IPR051679">
    <property type="entry name" value="DASS-Related_Transporters"/>
</dbReference>
<keyword evidence="2" id="KW-1003">Cell membrane</keyword>
<keyword evidence="4 6" id="KW-1133">Transmembrane helix</keyword>
<feature type="transmembrane region" description="Helical" evidence="6">
    <location>
        <begin position="486"/>
        <end position="510"/>
    </location>
</feature>
<dbReference type="Pfam" id="PF03606">
    <property type="entry name" value="DcuC"/>
    <property type="match status" value="1"/>
</dbReference>